<gene>
    <name evidence="2" type="ORF">EX30DRAFT_34532</name>
</gene>
<evidence type="ECO:0000313" key="2">
    <source>
        <dbReference type="EMBL" id="TGZ81021.1"/>
    </source>
</evidence>
<accession>A0A4S2MWM3</accession>
<proteinExistence type="predicted"/>
<feature type="transmembrane region" description="Helical" evidence="1">
    <location>
        <begin position="63"/>
        <end position="87"/>
    </location>
</feature>
<dbReference type="EMBL" id="ML220121">
    <property type="protein sequence ID" value="TGZ81021.1"/>
    <property type="molecule type" value="Genomic_DNA"/>
</dbReference>
<keyword evidence="3" id="KW-1185">Reference proteome</keyword>
<dbReference type="AlphaFoldDB" id="A0A4S2MWM3"/>
<keyword evidence="1" id="KW-0812">Transmembrane</keyword>
<feature type="transmembrane region" description="Helical" evidence="1">
    <location>
        <begin position="12"/>
        <end position="31"/>
    </location>
</feature>
<evidence type="ECO:0000256" key="1">
    <source>
        <dbReference type="SAM" id="Phobius"/>
    </source>
</evidence>
<keyword evidence="1" id="KW-0472">Membrane</keyword>
<dbReference type="InParanoid" id="A0A4S2MWM3"/>
<name>A0A4S2MWM3_9PEZI</name>
<sequence>MCIGVSGWFSSLSLLLLSCFLAFLLSCWLALDRNRDLGFTVRCFGNNLFCDSRMFSRQISPRVLGGFGAGFLYSFSLGILFSGSISIDRLSVGLGEMRFMMREVGGWRDGGGDSFELVCGISGVW</sequence>
<reference evidence="2 3" key="1">
    <citation type="submission" date="2019-04" db="EMBL/GenBank/DDBJ databases">
        <title>Comparative genomics and transcriptomics to analyze fruiting body development in filamentous ascomycetes.</title>
        <authorList>
            <consortium name="DOE Joint Genome Institute"/>
            <person name="Lutkenhaus R."/>
            <person name="Traeger S."/>
            <person name="Breuer J."/>
            <person name="Kuo A."/>
            <person name="Lipzen A."/>
            <person name="Pangilinan J."/>
            <person name="Dilworth D."/>
            <person name="Sandor L."/>
            <person name="Poggeler S."/>
            <person name="Barry K."/>
            <person name="Grigoriev I.V."/>
            <person name="Nowrousian M."/>
        </authorList>
    </citation>
    <scope>NUCLEOTIDE SEQUENCE [LARGE SCALE GENOMIC DNA]</scope>
    <source>
        <strain evidence="2 3">CBS 389.68</strain>
    </source>
</reference>
<organism evidence="2 3">
    <name type="scientific">Ascodesmis nigricans</name>
    <dbReference type="NCBI Taxonomy" id="341454"/>
    <lineage>
        <taxon>Eukaryota</taxon>
        <taxon>Fungi</taxon>
        <taxon>Dikarya</taxon>
        <taxon>Ascomycota</taxon>
        <taxon>Pezizomycotina</taxon>
        <taxon>Pezizomycetes</taxon>
        <taxon>Pezizales</taxon>
        <taxon>Ascodesmidaceae</taxon>
        <taxon>Ascodesmis</taxon>
    </lineage>
</organism>
<evidence type="ECO:0000313" key="3">
    <source>
        <dbReference type="Proteomes" id="UP000298138"/>
    </source>
</evidence>
<protein>
    <submittedName>
        <fullName evidence="2">Uncharacterized protein</fullName>
    </submittedName>
</protein>
<keyword evidence="1" id="KW-1133">Transmembrane helix</keyword>
<dbReference type="Proteomes" id="UP000298138">
    <property type="component" value="Unassembled WGS sequence"/>
</dbReference>